<organism evidence="2">
    <name type="scientific">Schaalia odontolytica</name>
    <dbReference type="NCBI Taxonomy" id="1660"/>
    <lineage>
        <taxon>Bacteria</taxon>
        <taxon>Bacillati</taxon>
        <taxon>Actinomycetota</taxon>
        <taxon>Actinomycetes</taxon>
        <taxon>Actinomycetales</taxon>
        <taxon>Actinomycetaceae</taxon>
        <taxon>Schaalia</taxon>
    </lineage>
</organism>
<protein>
    <submittedName>
        <fullName evidence="2">Putative hydrolase YutF</fullName>
        <ecNumber evidence="2">3.-.-.-</ecNumber>
    </submittedName>
</protein>
<gene>
    <name evidence="2" type="primary">yutF</name>
    <name evidence="2" type="ORF">AOLFYP35_01489</name>
</gene>
<dbReference type="SUPFAM" id="SSF56784">
    <property type="entry name" value="HAD-like"/>
    <property type="match status" value="1"/>
</dbReference>
<sequence>MADRFDSSQRRGRGSRGGNGSYSRGESSRGPRRFDSSDRRNGRDGFSGANRDDRYDRRDGQRSDRRFDRNERGDQRGGRRFERSDRDFRSSEYGDRRQGGERSGRFDRDSRDSRSFSRDRRDGQRSDRRFDRNERGDQRGGRRFERSDRDFRSSEYGDRRQGGERSGRFDRDSRDSRGFSRDRRDGQRSDRRFDRNERGDQRGGRNLRDTQRSSAPRSRDEYTAPNGDEPTIPAGVSAEELDKDALRALSTLSGINRDIVARHLVMAGQLIDLDPELAYKHAKAAASRAGRVDVVREASALTAYAAGHYEEALREVRAMRRLRGDLSLRAIEADCERGLGRPERAIEIIDQTDTSQLDLAEQVELVLVSSGARADLGQNEVGLVIVDDAIAALGSDADPEFLRRLMSVKADRLRELGREEEAAQVEAEIPEEEEDPDIVDVGLFADADVDDRRSPLKGSKGALYTNFDAALLDLDGTAYAGKLPIEHAAQAAEEAREAGLKIGFVTNNASRTPEMIAAQLDELGFKAQPSDIMTSAMDVIAVMSEHLDEGASVYVVGGEGLRQALREAGYVLVESADDEPAAVVQGFDVSVTWAQLTEAAFALERGAQFFATNLDATLPQERGFALGNGALVRAVSYATRKRPIAAGKPEPGIYQRGAELLESENPIAVGDRLETDILGAVAAGIPALHVLTGVHDARAVICAPRGQRPSYLALDMRGLLEEHPSPKHHADGTWTCGISQVARLRRDGHLTLDDVELREGAVINMDSYRALAAAAWDSPSELDIVCPTLTVVPNDDPTGYFEALEESVEESEVGVSSEEIVSGVGETLEFLPGEEDLQELLAQTSDLDGEDD</sequence>
<feature type="compositionally biased region" description="Basic and acidic residues" evidence="1">
    <location>
        <begin position="26"/>
        <end position="43"/>
    </location>
</feature>
<proteinExistence type="predicted"/>
<feature type="region of interest" description="Disordered" evidence="1">
    <location>
        <begin position="1"/>
        <end position="237"/>
    </location>
</feature>
<dbReference type="Pfam" id="PF13344">
    <property type="entry name" value="Hydrolase_6"/>
    <property type="match status" value="1"/>
</dbReference>
<dbReference type="EMBL" id="CACRSM010000002">
    <property type="protein sequence ID" value="VYT08141.1"/>
    <property type="molecule type" value="Genomic_DNA"/>
</dbReference>
<dbReference type="Gene3D" id="3.40.50.1000">
    <property type="entry name" value="HAD superfamily/HAD-like"/>
    <property type="match status" value="2"/>
</dbReference>
<dbReference type="EC" id="3.-.-.-" evidence="2"/>
<dbReference type="PANTHER" id="PTHR19288:SF95">
    <property type="entry name" value="D-GLYCEROL 3-PHOSPHATE PHOSPHATASE"/>
    <property type="match status" value="1"/>
</dbReference>
<dbReference type="NCBIfam" id="TIGR01460">
    <property type="entry name" value="HAD-SF-IIA"/>
    <property type="match status" value="1"/>
</dbReference>
<keyword evidence="2" id="KW-0378">Hydrolase</keyword>
<name>A0A6N2TVQ8_9ACTO</name>
<dbReference type="PANTHER" id="PTHR19288">
    <property type="entry name" value="4-NITROPHENYLPHOSPHATASE-RELATED"/>
    <property type="match status" value="1"/>
</dbReference>
<dbReference type="InterPro" id="IPR036412">
    <property type="entry name" value="HAD-like_sf"/>
</dbReference>
<dbReference type="InterPro" id="IPR023214">
    <property type="entry name" value="HAD_sf"/>
</dbReference>
<dbReference type="InterPro" id="IPR006357">
    <property type="entry name" value="HAD-SF_hydro_IIA"/>
</dbReference>
<dbReference type="Pfam" id="PF13242">
    <property type="entry name" value="Hydrolase_like"/>
    <property type="match status" value="1"/>
</dbReference>
<evidence type="ECO:0000313" key="2">
    <source>
        <dbReference type="EMBL" id="VYT08141.1"/>
    </source>
</evidence>
<dbReference type="GO" id="GO:0005737">
    <property type="term" value="C:cytoplasm"/>
    <property type="evidence" value="ECO:0007669"/>
    <property type="project" value="TreeGrafter"/>
</dbReference>
<accession>A0A6N2TVQ8</accession>
<feature type="compositionally biased region" description="Basic and acidic residues" evidence="1">
    <location>
        <begin position="50"/>
        <end position="222"/>
    </location>
</feature>
<reference evidence="2" key="1">
    <citation type="submission" date="2019-11" db="EMBL/GenBank/DDBJ databases">
        <authorList>
            <person name="Feng L."/>
        </authorList>
    </citation>
    <scope>NUCLEOTIDE SEQUENCE</scope>
    <source>
        <strain evidence="2">AodontolyticusLFYP35</strain>
    </source>
</reference>
<dbReference type="AlphaFoldDB" id="A0A6N2TVQ8"/>
<evidence type="ECO:0000256" key="1">
    <source>
        <dbReference type="SAM" id="MobiDB-lite"/>
    </source>
</evidence>
<dbReference type="GO" id="GO:0016791">
    <property type="term" value="F:phosphatase activity"/>
    <property type="evidence" value="ECO:0007669"/>
    <property type="project" value="TreeGrafter"/>
</dbReference>